<dbReference type="InterPro" id="IPR050425">
    <property type="entry name" value="NAD(P)_dehydrat-like"/>
</dbReference>
<proteinExistence type="inferred from homology"/>
<evidence type="ECO:0000313" key="5">
    <source>
        <dbReference type="Proteomes" id="UP001163846"/>
    </source>
</evidence>
<dbReference type="CDD" id="cd05227">
    <property type="entry name" value="AR_SDR_e"/>
    <property type="match status" value="1"/>
</dbReference>
<name>A0AA38NZ25_9AGAR</name>
<dbReference type="PANTHER" id="PTHR10366:SF564">
    <property type="entry name" value="STEROL-4-ALPHA-CARBOXYLATE 3-DEHYDROGENASE, DECARBOXYLATING"/>
    <property type="match status" value="1"/>
</dbReference>
<feature type="domain" description="NAD-dependent epimerase/dehydratase" evidence="3">
    <location>
        <begin position="10"/>
        <end position="271"/>
    </location>
</feature>
<sequence>MPIVPPGGRVLVTGANGYIAAWIVRTLLEKGYRVRGTVRTEDKGLGLLKIFERFGKSFEIVVVPDITKDGAFDDAVEDVDAIAHTASPVNFSTEDPQDLIRPAVQGTGSILRSASQAGSKVQRIVFTSSTAAVLEADPNPRTFTEENWNDLSVAQVERDGKDNLPITKYRASKTLAERAAWKFVEDNEAVIKWDLVVMNPPFVFGPITHDVPTPSALGLSAGQFYNIVVNHSSEGGKTPEELRSTGNCWVDVRDLAEAQVLALQKDSVANERVIISAGPVVWQEWLDVANSLAPTYLPSHPNLPKGFPITSSDPKIVHQIQYDTSKADRLLGIKYRTKEDLIKDTFVDYEARGW</sequence>
<dbReference type="EMBL" id="MU806763">
    <property type="protein sequence ID" value="KAJ3833136.1"/>
    <property type="molecule type" value="Genomic_DNA"/>
</dbReference>
<dbReference type="AlphaFoldDB" id="A0AA38NZ25"/>
<dbReference type="GO" id="GO:0003676">
    <property type="term" value="F:nucleic acid binding"/>
    <property type="evidence" value="ECO:0007669"/>
    <property type="project" value="InterPro"/>
</dbReference>
<protein>
    <submittedName>
        <fullName evidence="4">D-lactaldehyde dehydrogenase</fullName>
    </submittedName>
</protein>
<dbReference type="GO" id="GO:0032259">
    <property type="term" value="P:methylation"/>
    <property type="evidence" value="ECO:0007669"/>
    <property type="project" value="InterPro"/>
</dbReference>
<comment type="similarity">
    <text evidence="2">Belongs to the NAD(P)-dependent epimerase/dehydratase family. Dihydroflavonol-4-reductase subfamily.</text>
</comment>
<comment type="caution">
    <text evidence="4">The sequence shown here is derived from an EMBL/GenBank/DDBJ whole genome shotgun (WGS) entry which is preliminary data.</text>
</comment>
<dbReference type="Pfam" id="PF01370">
    <property type="entry name" value="Epimerase"/>
    <property type="match status" value="1"/>
</dbReference>
<evidence type="ECO:0000259" key="3">
    <source>
        <dbReference type="Pfam" id="PF01370"/>
    </source>
</evidence>
<accession>A0AA38NZ25</accession>
<keyword evidence="1" id="KW-0560">Oxidoreductase</keyword>
<dbReference type="SUPFAM" id="SSF51735">
    <property type="entry name" value="NAD(P)-binding Rossmann-fold domains"/>
    <property type="match status" value="1"/>
</dbReference>
<keyword evidence="5" id="KW-1185">Reference proteome</keyword>
<dbReference type="Proteomes" id="UP001163846">
    <property type="component" value="Unassembled WGS sequence"/>
</dbReference>
<organism evidence="4 5">
    <name type="scientific">Lentinula raphanica</name>
    <dbReference type="NCBI Taxonomy" id="153919"/>
    <lineage>
        <taxon>Eukaryota</taxon>
        <taxon>Fungi</taxon>
        <taxon>Dikarya</taxon>
        <taxon>Basidiomycota</taxon>
        <taxon>Agaricomycotina</taxon>
        <taxon>Agaricomycetes</taxon>
        <taxon>Agaricomycetidae</taxon>
        <taxon>Agaricales</taxon>
        <taxon>Marasmiineae</taxon>
        <taxon>Omphalotaceae</taxon>
        <taxon>Lentinula</taxon>
    </lineage>
</organism>
<evidence type="ECO:0000256" key="2">
    <source>
        <dbReference type="ARBA" id="ARBA00023445"/>
    </source>
</evidence>
<dbReference type="InterPro" id="IPR002052">
    <property type="entry name" value="DNA_methylase_N6_adenine_CS"/>
</dbReference>
<evidence type="ECO:0000313" key="4">
    <source>
        <dbReference type="EMBL" id="KAJ3833136.1"/>
    </source>
</evidence>
<dbReference type="PROSITE" id="PS00092">
    <property type="entry name" value="N6_MTASE"/>
    <property type="match status" value="1"/>
</dbReference>
<evidence type="ECO:0000256" key="1">
    <source>
        <dbReference type="ARBA" id="ARBA00023002"/>
    </source>
</evidence>
<dbReference type="InterPro" id="IPR036291">
    <property type="entry name" value="NAD(P)-bd_dom_sf"/>
</dbReference>
<dbReference type="GO" id="GO:0008168">
    <property type="term" value="F:methyltransferase activity"/>
    <property type="evidence" value="ECO:0007669"/>
    <property type="project" value="InterPro"/>
</dbReference>
<dbReference type="Gene3D" id="3.40.50.720">
    <property type="entry name" value="NAD(P)-binding Rossmann-like Domain"/>
    <property type="match status" value="1"/>
</dbReference>
<dbReference type="InterPro" id="IPR001509">
    <property type="entry name" value="Epimerase_deHydtase"/>
</dbReference>
<reference evidence="4" key="1">
    <citation type="submission" date="2022-08" db="EMBL/GenBank/DDBJ databases">
        <authorList>
            <consortium name="DOE Joint Genome Institute"/>
            <person name="Min B."/>
            <person name="Riley R."/>
            <person name="Sierra-Patev S."/>
            <person name="Naranjo-Ortiz M."/>
            <person name="Looney B."/>
            <person name="Konkel Z."/>
            <person name="Slot J.C."/>
            <person name="Sakamoto Y."/>
            <person name="Steenwyk J.L."/>
            <person name="Rokas A."/>
            <person name="Carro J."/>
            <person name="Camarero S."/>
            <person name="Ferreira P."/>
            <person name="Molpeceres G."/>
            <person name="Ruiz-Duenas F.J."/>
            <person name="Serrano A."/>
            <person name="Henrissat B."/>
            <person name="Drula E."/>
            <person name="Hughes K.W."/>
            <person name="Mata J.L."/>
            <person name="Ishikawa N.K."/>
            <person name="Vargas-Isla R."/>
            <person name="Ushijima S."/>
            <person name="Smith C.A."/>
            <person name="Ahrendt S."/>
            <person name="Andreopoulos W."/>
            <person name="He G."/>
            <person name="Labutti K."/>
            <person name="Lipzen A."/>
            <person name="Ng V."/>
            <person name="Sandor L."/>
            <person name="Barry K."/>
            <person name="Martinez A.T."/>
            <person name="Xiao Y."/>
            <person name="Gibbons J.G."/>
            <person name="Terashima K."/>
            <person name="Hibbett D.S."/>
            <person name="Grigoriev I.V."/>
        </authorList>
    </citation>
    <scope>NUCLEOTIDE SEQUENCE</scope>
    <source>
        <strain evidence="4">TFB9207</strain>
    </source>
</reference>
<dbReference type="PANTHER" id="PTHR10366">
    <property type="entry name" value="NAD DEPENDENT EPIMERASE/DEHYDRATASE"/>
    <property type="match status" value="1"/>
</dbReference>
<dbReference type="GO" id="GO:0016616">
    <property type="term" value="F:oxidoreductase activity, acting on the CH-OH group of donors, NAD or NADP as acceptor"/>
    <property type="evidence" value="ECO:0007669"/>
    <property type="project" value="TreeGrafter"/>
</dbReference>
<gene>
    <name evidence="4" type="ORF">F5878DRAFT_633454</name>
</gene>